<accession>A0AA39Y6Z3</accession>
<dbReference type="InterPro" id="IPR058525">
    <property type="entry name" value="DUF8212"/>
</dbReference>
<evidence type="ECO:0000313" key="2">
    <source>
        <dbReference type="EMBL" id="KAK0647189.1"/>
    </source>
</evidence>
<gene>
    <name evidence="2" type="ORF">B0T16DRAFT_429712</name>
</gene>
<dbReference type="PANTHER" id="PTHR10622:SF10">
    <property type="entry name" value="HET DOMAIN-CONTAINING PROTEIN"/>
    <property type="match status" value="1"/>
</dbReference>
<evidence type="ECO:0000313" key="3">
    <source>
        <dbReference type="Proteomes" id="UP001174936"/>
    </source>
</evidence>
<dbReference type="AlphaFoldDB" id="A0AA39Y6Z3"/>
<name>A0AA39Y6Z3_9PEZI</name>
<dbReference type="Pfam" id="PF26640">
    <property type="entry name" value="DUF8212"/>
    <property type="match status" value="1"/>
</dbReference>
<comment type="caution">
    <text evidence="2">The sequence shown here is derived from an EMBL/GenBank/DDBJ whole genome shotgun (WGS) entry which is preliminary data.</text>
</comment>
<reference evidence="2" key="1">
    <citation type="submission" date="2023-06" db="EMBL/GenBank/DDBJ databases">
        <title>Genome-scale phylogeny and comparative genomics of the fungal order Sordariales.</title>
        <authorList>
            <consortium name="Lawrence Berkeley National Laboratory"/>
            <person name="Hensen N."/>
            <person name="Bonometti L."/>
            <person name="Westerberg I."/>
            <person name="Brannstrom I.O."/>
            <person name="Guillou S."/>
            <person name="Cros-Aarteil S."/>
            <person name="Calhoun S."/>
            <person name="Haridas S."/>
            <person name="Kuo A."/>
            <person name="Mondo S."/>
            <person name="Pangilinan J."/>
            <person name="Riley R."/>
            <person name="Labutti K."/>
            <person name="Andreopoulos B."/>
            <person name="Lipzen A."/>
            <person name="Chen C."/>
            <person name="Yanf M."/>
            <person name="Daum C."/>
            <person name="Ng V."/>
            <person name="Clum A."/>
            <person name="Steindorff A."/>
            <person name="Ohm R."/>
            <person name="Martin F."/>
            <person name="Silar P."/>
            <person name="Natvig D."/>
            <person name="Lalanne C."/>
            <person name="Gautier V."/>
            <person name="Ament-Velasquez S.L."/>
            <person name="Kruys A."/>
            <person name="Hutchinson M.I."/>
            <person name="Powell A.J."/>
            <person name="Barry K."/>
            <person name="Miller A.N."/>
            <person name="Grigoriev I.V."/>
            <person name="Debuchy R."/>
            <person name="Gladieux P."/>
            <person name="Thoren M.H."/>
            <person name="Johannesson H."/>
        </authorList>
    </citation>
    <scope>NUCLEOTIDE SEQUENCE</scope>
    <source>
        <strain evidence="2">SMH2532-1</strain>
    </source>
</reference>
<proteinExistence type="predicted"/>
<dbReference type="EMBL" id="JAULSV010000004">
    <property type="protein sequence ID" value="KAK0647189.1"/>
    <property type="molecule type" value="Genomic_DNA"/>
</dbReference>
<feature type="domain" description="DUF8212" evidence="1">
    <location>
        <begin position="222"/>
        <end position="243"/>
    </location>
</feature>
<dbReference type="Proteomes" id="UP001174936">
    <property type="component" value="Unassembled WGS sequence"/>
</dbReference>
<protein>
    <recommendedName>
        <fullName evidence="1">DUF8212 domain-containing protein</fullName>
    </recommendedName>
</protein>
<sequence length="277" mass="31488">MWLINTKSLQLDEFNERDAPPYAILSHTWGSPNEEVDFRGMHCNARSQMISKTGYQKIVGTCEQARKGWLDGAELTEAINSMFRWYEKAEICLAYLADVSAHGNTIEGFISGRWFTRGWTLQELIAPRKLRFFASNWEAIGDRGDMAELLSARTGIDKVILERNYSSSETGSVGSMLRNISVARKFSWASLRKTTRREDMAYCLFGIFAINMPLIYGESKGAFIRLQEKIVRRTDDQTIFAWNCLPGAFGTDFQLVGYILQLNPSSSKTQTQSIPWS</sequence>
<organism evidence="2 3">
    <name type="scientific">Cercophora newfieldiana</name>
    <dbReference type="NCBI Taxonomy" id="92897"/>
    <lineage>
        <taxon>Eukaryota</taxon>
        <taxon>Fungi</taxon>
        <taxon>Dikarya</taxon>
        <taxon>Ascomycota</taxon>
        <taxon>Pezizomycotina</taxon>
        <taxon>Sordariomycetes</taxon>
        <taxon>Sordariomycetidae</taxon>
        <taxon>Sordariales</taxon>
        <taxon>Lasiosphaeriaceae</taxon>
        <taxon>Cercophora</taxon>
    </lineage>
</organism>
<keyword evidence="3" id="KW-1185">Reference proteome</keyword>
<dbReference type="PANTHER" id="PTHR10622">
    <property type="entry name" value="HET DOMAIN-CONTAINING PROTEIN"/>
    <property type="match status" value="1"/>
</dbReference>
<evidence type="ECO:0000259" key="1">
    <source>
        <dbReference type="Pfam" id="PF26640"/>
    </source>
</evidence>